<dbReference type="SUPFAM" id="SSF56935">
    <property type="entry name" value="Porins"/>
    <property type="match status" value="1"/>
</dbReference>
<evidence type="ECO:0000313" key="1">
    <source>
        <dbReference type="EMBL" id="RRT91995.1"/>
    </source>
</evidence>
<dbReference type="Gene3D" id="2.60.40.1120">
    <property type="entry name" value="Carboxypeptidase-like, regulatory domain"/>
    <property type="match status" value="1"/>
</dbReference>
<accession>A0A3R8TLM6</accession>
<dbReference type="AlphaFoldDB" id="A0A3R8TLM6"/>
<keyword evidence="1" id="KW-0121">Carboxypeptidase</keyword>
<proteinExistence type="predicted"/>
<reference evidence="1 2" key="1">
    <citation type="submission" date="2018-10" db="EMBL/GenBank/DDBJ databases">
        <title>Transmission dynamics of multidrug resistant bacteria on intensive care unit surfaces.</title>
        <authorList>
            <person name="D'Souza A.W."/>
            <person name="Potter R.F."/>
            <person name="Wallace M."/>
            <person name="Shupe A."/>
            <person name="Patel S."/>
            <person name="Sun S."/>
            <person name="Gul D."/>
            <person name="Kwon J.H."/>
            <person name="Andleeb S."/>
            <person name="Burnham C.-A.D."/>
            <person name="Dantas G."/>
        </authorList>
    </citation>
    <scope>NUCLEOTIDE SEQUENCE [LARGE SCALE GENOMIC DNA]</scope>
    <source>
        <strain evidence="1 2">WF_348</strain>
    </source>
</reference>
<dbReference type="SUPFAM" id="SSF49464">
    <property type="entry name" value="Carboxypeptidase regulatory domain-like"/>
    <property type="match status" value="1"/>
</dbReference>
<gene>
    <name evidence="1" type="ORF">EGI89_07095</name>
</gene>
<sequence length="875" mass="101516">MKAQLTLLFALFFHFIFAQLTISGVVKNEEGKPISGANVTISPSTSDETLAYFITKSDGKYSIKIDNPSHETYEIKVRAMNYAFTSDLVNESSTNFDFTLQEKAIELKEVKLKESPIRKKGDTIAYDVSNFKDIKDRSIADVIKKMPGIEIENSGRILYQGEPINKYYIEGMDLLGGKYALANENLSADAVDKVQILENHQPIKILDSLVYSSKAALNIKLKSKITYSGKAEVGLGASPLLYQANITPMLFTKKQQMIGSYQGNNRGNDVSRQLKTLSLEDFLNDSEKFSNESWLSIAGVQTPNFDGERWLDNAINIGSWNHLFKLKKELDLRINLSYHNDFQKRFGETNTQYFLPTGDIFLNEIKKNYLQIESLNLKATLSQNSSKNYLENVLEFKGDWNSSRGDLNQNNNFITQRLTQPNRQFTNQFNTIKKVGKQLITLKSSISYKSYSENLSVSPGVFTDFINNGNDYQNVFQQINFEKFSTNNFAEFSKGIKALTLQSKIGIKYTNHTMKSDLLADNQPINSTFTNNTRWSTLNPYVENNFSYRKNRLNFSFGIPFQWYNLENNSFGNKTSYNRFYIEPKFNIGLEFSKFWKVSTSHNFSNDLGSLTRLHEGFILYRYNSIQQNDGNFNEVKKWISSLRFEYKNPIKSRFINFGYSYNWSENNLIYNYSYNADASTVLEALNLKNHQKTHSVNAKISQYFSKIKTTFNLAGGYNFRTYDQLLNDDLIEIHNTILTSNFDASFRLLSWMTFEYKYGLTNYKNKFSKESESRSITNQIHQIGLHFFPVDQHYIKLNFDLYVNDDSRLNPNSTFGDLMYRYSLKKKKIDFELSAYNLFNEKYFSQNSFSSNYEQRFIYKLRPTQVMFTTRFNF</sequence>
<dbReference type="Pfam" id="PF13620">
    <property type="entry name" value="CarboxypepD_reg"/>
    <property type="match status" value="1"/>
</dbReference>
<dbReference type="RefSeq" id="WP_125349686.1">
    <property type="nucleotide sequence ID" value="NZ_RHPN01000009.1"/>
</dbReference>
<name>A0A3R8TLM6_9FLAO</name>
<keyword evidence="1" id="KW-0645">Protease</keyword>
<dbReference type="EMBL" id="RHPO01000011">
    <property type="protein sequence ID" value="RRT91995.1"/>
    <property type="molecule type" value="Genomic_DNA"/>
</dbReference>
<evidence type="ECO:0000313" key="2">
    <source>
        <dbReference type="Proteomes" id="UP000267844"/>
    </source>
</evidence>
<dbReference type="GO" id="GO:0004180">
    <property type="term" value="F:carboxypeptidase activity"/>
    <property type="evidence" value="ECO:0007669"/>
    <property type="project" value="UniProtKB-KW"/>
</dbReference>
<keyword evidence="1" id="KW-0378">Hydrolase</keyword>
<protein>
    <submittedName>
        <fullName evidence="1">Carboxypeptidase-like regulatory domain-containing protein</fullName>
    </submittedName>
</protein>
<comment type="caution">
    <text evidence="1">The sequence shown here is derived from an EMBL/GenBank/DDBJ whole genome shotgun (WGS) entry which is preliminary data.</text>
</comment>
<dbReference type="Proteomes" id="UP000267844">
    <property type="component" value="Unassembled WGS sequence"/>
</dbReference>
<organism evidence="1 2">
    <name type="scientific">Empedobacter falsenii</name>
    <dbReference type="NCBI Taxonomy" id="343874"/>
    <lineage>
        <taxon>Bacteria</taxon>
        <taxon>Pseudomonadati</taxon>
        <taxon>Bacteroidota</taxon>
        <taxon>Flavobacteriia</taxon>
        <taxon>Flavobacteriales</taxon>
        <taxon>Weeksellaceae</taxon>
        <taxon>Empedobacter</taxon>
    </lineage>
</organism>
<dbReference type="InterPro" id="IPR008969">
    <property type="entry name" value="CarboxyPept-like_regulatory"/>
</dbReference>